<keyword evidence="2" id="KW-0812">Transmembrane</keyword>
<accession>A0A1F8EXL3</accession>
<feature type="compositionally biased region" description="Pro residues" evidence="1">
    <location>
        <begin position="98"/>
        <end position="117"/>
    </location>
</feature>
<evidence type="ECO:0000256" key="1">
    <source>
        <dbReference type="SAM" id="MobiDB-lite"/>
    </source>
</evidence>
<feature type="region of interest" description="Disordered" evidence="1">
    <location>
        <begin position="130"/>
        <end position="154"/>
    </location>
</feature>
<feature type="transmembrane region" description="Helical" evidence="2">
    <location>
        <begin position="172"/>
        <end position="191"/>
    </location>
</feature>
<evidence type="ECO:0000313" key="4">
    <source>
        <dbReference type="Proteomes" id="UP000177419"/>
    </source>
</evidence>
<evidence type="ECO:0000313" key="3">
    <source>
        <dbReference type="EMBL" id="OGN05622.1"/>
    </source>
</evidence>
<dbReference type="STRING" id="1802669.A2746_02345"/>
<dbReference type="EMBL" id="MGJJ01000010">
    <property type="protein sequence ID" value="OGN05622.1"/>
    <property type="molecule type" value="Genomic_DNA"/>
</dbReference>
<feature type="compositionally biased region" description="Pro residues" evidence="1">
    <location>
        <begin position="26"/>
        <end position="51"/>
    </location>
</feature>
<feature type="region of interest" description="Disordered" evidence="1">
    <location>
        <begin position="1"/>
        <end position="118"/>
    </location>
</feature>
<dbReference type="AlphaFoldDB" id="A0A1F8EXL3"/>
<proteinExistence type="predicted"/>
<keyword evidence="2" id="KW-1133">Transmembrane helix</keyword>
<evidence type="ECO:0000256" key="2">
    <source>
        <dbReference type="SAM" id="Phobius"/>
    </source>
</evidence>
<name>A0A1F8EXL3_9BACT</name>
<sequence>MSDDQGTKSTTIDNLIDELTKQKTPQPAPFSPKPVMPPPFVPRPAPQPAPAIPSTGATPIPPASPVKEYQSSIRTMGEDLSSLKTGQKPSGVSVPRTVEPPKPALPEKPVLPKPPVAPSVQFPQVKLGEAQKTGPLPGQKPQLPKPSIPAPSPEAPKISIPTAGAKFIGGNLLYLGIMVVVLLAGAAYWYFVIRTPSLPEAVVTPTPIVTAPPEITLNQLMGSATPVLIDLSVSIDSLADFNNGFKTQTLLGGELKGIDLQTGPDLQMAKSITNFLDKFLIAYPAGLKENSGKEFSAFMYGQKENFTAKGELDIAAVNVKKLILVSEIDDLSLAASIAKEWEPSMAEDLMELFNLDVKKSSGASFTDNMYRGIDIKFMNFPYPDKSIDYTVFTASNGKAYFVITGSREAMYEATDKLK</sequence>
<feature type="compositionally biased region" description="Pro residues" evidence="1">
    <location>
        <begin position="143"/>
        <end position="154"/>
    </location>
</feature>
<keyword evidence="2" id="KW-0472">Membrane</keyword>
<dbReference type="Proteomes" id="UP000177419">
    <property type="component" value="Unassembled WGS sequence"/>
</dbReference>
<gene>
    <name evidence="3" type="ORF">A2746_02345</name>
</gene>
<reference evidence="3 4" key="1">
    <citation type="journal article" date="2016" name="Nat. Commun.">
        <title>Thousands of microbial genomes shed light on interconnected biogeochemical processes in an aquifer system.</title>
        <authorList>
            <person name="Anantharaman K."/>
            <person name="Brown C.T."/>
            <person name="Hug L.A."/>
            <person name="Sharon I."/>
            <person name="Castelle C.J."/>
            <person name="Probst A.J."/>
            <person name="Thomas B.C."/>
            <person name="Singh A."/>
            <person name="Wilkins M.J."/>
            <person name="Karaoz U."/>
            <person name="Brodie E.L."/>
            <person name="Williams K.H."/>
            <person name="Hubbard S.S."/>
            <person name="Banfield J.F."/>
        </authorList>
    </citation>
    <scope>NUCLEOTIDE SEQUENCE [LARGE SCALE GENOMIC DNA]</scope>
</reference>
<protein>
    <submittedName>
        <fullName evidence="3">Uncharacterized protein</fullName>
    </submittedName>
</protein>
<comment type="caution">
    <text evidence="3">The sequence shown here is derived from an EMBL/GenBank/DDBJ whole genome shotgun (WGS) entry which is preliminary data.</text>
</comment>
<organism evidence="3 4">
    <name type="scientific">Candidatus Yanofskybacteria bacterium RIFCSPHIGHO2_01_FULL_44_22</name>
    <dbReference type="NCBI Taxonomy" id="1802669"/>
    <lineage>
        <taxon>Bacteria</taxon>
        <taxon>Candidatus Yanofskyibacteriota</taxon>
    </lineage>
</organism>